<sequence length="343" mass="38498">MCDCLCIDGGKDSDAENGGNYNPDTEKLLKWNRYASMTEYIRLADDNSLDSLVSLMQDYWKMNEPESPQFIISVIGNTFSFVDDPEWKASFGDNLVKAILTANAWLFTGGLNYGLVKIVGDAEMHYSRYKVKPHHKLESGRAFLNPGHTHFLLVDDGTKRICKGTETFRVELMHKISSTKEEEVFVIDNNDESFHEPGDGLAIPSILLVLGGDLDSIDEILLCLQKDIPVLLCCGSGDVADIIAMAISCCNMSGSRCERLAAEEDKDLIRNLLNSYAKKHAKNSLPFLDAKVKDIYRCCKKNIQERCHSSRSALISQSWNRPDVAKKLFRIVDLGLWKSSKKQ</sequence>
<dbReference type="AlphaFoldDB" id="A0AAV4XJX3"/>
<evidence type="ECO:0000313" key="3">
    <source>
        <dbReference type="Proteomes" id="UP001054945"/>
    </source>
</evidence>
<keyword evidence="3" id="KW-1185">Reference proteome</keyword>
<gene>
    <name evidence="2" type="primary">TRPM3</name>
    <name evidence="2" type="ORF">CEXT_602631</name>
</gene>
<name>A0AAV4XJX3_CAEEX</name>
<organism evidence="2 3">
    <name type="scientific">Caerostris extrusa</name>
    <name type="common">Bark spider</name>
    <name type="synonym">Caerostris bankana</name>
    <dbReference type="NCBI Taxonomy" id="172846"/>
    <lineage>
        <taxon>Eukaryota</taxon>
        <taxon>Metazoa</taxon>
        <taxon>Ecdysozoa</taxon>
        <taxon>Arthropoda</taxon>
        <taxon>Chelicerata</taxon>
        <taxon>Arachnida</taxon>
        <taxon>Araneae</taxon>
        <taxon>Araneomorphae</taxon>
        <taxon>Entelegynae</taxon>
        <taxon>Araneoidea</taxon>
        <taxon>Araneidae</taxon>
        <taxon>Caerostris</taxon>
    </lineage>
</organism>
<dbReference type="Pfam" id="PF18139">
    <property type="entry name" value="LSDAT_euk"/>
    <property type="match status" value="2"/>
</dbReference>
<dbReference type="InterPro" id="IPR050927">
    <property type="entry name" value="TRPM"/>
</dbReference>
<proteinExistence type="predicted"/>
<dbReference type="PANTHER" id="PTHR13800:SF12">
    <property type="entry name" value="TRANSIENT RECEPTOR POTENTIAL CATION CHANNEL SUBFAMILY M MEMBER-LIKE 2"/>
    <property type="match status" value="1"/>
</dbReference>
<evidence type="ECO:0000259" key="1">
    <source>
        <dbReference type="Pfam" id="PF18139"/>
    </source>
</evidence>
<dbReference type="GO" id="GO:0099604">
    <property type="term" value="F:ligand-gated calcium channel activity"/>
    <property type="evidence" value="ECO:0007669"/>
    <property type="project" value="TreeGrafter"/>
</dbReference>
<dbReference type="GO" id="GO:0005886">
    <property type="term" value="C:plasma membrane"/>
    <property type="evidence" value="ECO:0007669"/>
    <property type="project" value="TreeGrafter"/>
</dbReference>
<dbReference type="EMBL" id="BPLR01000522">
    <property type="protein sequence ID" value="GIY95437.1"/>
    <property type="molecule type" value="Genomic_DNA"/>
</dbReference>
<feature type="domain" description="TRPM SLOG" evidence="1">
    <location>
        <begin position="132"/>
        <end position="280"/>
    </location>
</feature>
<dbReference type="Proteomes" id="UP001054945">
    <property type="component" value="Unassembled WGS sequence"/>
</dbReference>
<protein>
    <submittedName>
        <fullName evidence="2">Transient receptor potential cation channel subfamily M member 3</fullName>
    </submittedName>
</protein>
<keyword evidence="2" id="KW-0675">Receptor</keyword>
<dbReference type="InterPro" id="IPR041491">
    <property type="entry name" value="TRPM_SLOG"/>
</dbReference>
<evidence type="ECO:0000313" key="2">
    <source>
        <dbReference type="EMBL" id="GIY95437.1"/>
    </source>
</evidence>
<accession>A0AAV4XJX3</accession>
<feature type="domain" description="TRPM SLOG" evidence="1">
    <location>
        <begin position="39"/>
        <end position="125"/>
    </location>
</feature>
<reference evidence="2 3" key="1">
    <citation type="submission" date="2021-06" db="EMBL/GenBank/DDBJ databases">
        <title>Caerostris extrusa draft genome.</title>
        <authorList>
            <person name="Kono N."/>
            <person name="Arakawa K."/>
        </authorList>
    </citation>
    <scope>NUCLEOTIDE SEQUENCE [LARGE SCALE GENOMIC DNA]</scope>
</reference>
<comment type="caution">
    <text evidence="2">The sequence shown here is derived from an EMBL/GenBank/DDBJ whole genome shotgun (WGS) entry which is preliminary data.</text>
</comment>
<dbReference type="PANTHER" id="PTHR13800">
    <property type="entry name" value="TRANSIENT RECEPTOR POTENTIAL CATION CHANNEL, SUBFAMILY M, MEMBER 6"/>
    <property type="match status" value="1"/>
</dbReference>